<dbReference type="InterPro" id="IPR023614">
    <property type="entry name" value="Porin_dom_sf"/>
</dbReference>
<keyword evidence="8" id="KW-0496">Mitochondrion</keyword>
<comment type="subcellular location">
    <subcellularLocation>
        <location evidence="1">Mitochondrion outer membrane</location>
        <topology evidence="1">Multi-pass membrane protein</topology>
    </subcellularLocation>
</comment>
<evidence type="ECO:0000256" key="2">
    <source>
        <dbReference type="ARBA" id="ARBA00010510"/>
    </source>
</evidence>
<dbReference type="GO" id="GO:0030150">
    <property type="term" value="P:protein import into mitochondrial matrix"/>
    <property type="evidence" value="ECO:0007669"/>
    <property type="project" value="InterPro"/>
</dbReference>
<feature type="compositionally biased region" description="Polar residues" evidence="10">
    <location>
        <begin position="37"/>
        <end position="48"/>
    </location>
</feature>
<keyword evidence="5" id="KW-0812">Transmembrane</keyword>
<keyword evidence="4" id="KW-1134">Transmembrane beta strand</keyword>
<evidence type="ECO:0000256" key="6">
    <source>
        <dbReference type="ARBA" id="ARBA00022787"/>
    </source>
</evidence>
<keyword evidence="7" id="KW-0653">Protein transport</keyword>
<evidence type="ECO:0000313" key="11">
    <source>
        <dbReference type="EMBL" id="OWF46026.1"/>
    </source>
</evidence>
<evidence type="ECO:0000313" key="12">
    <source>
        <dbReference type="Proteomes" id="UP000242188"/>
    </source>
</evidence>
<protein>
    <submittedName>
        <fullName evidence="11">Mitochondrial import receptor subunit TOM40-like 1</fullName>
    </submittedName>
</protein>
<dbReference type="Proteomes" id="UP000242188">
    <property type="component" value="Unassembled WGS sequence"/>
</dbReference>
<keyword evidence="12" id="KW-1185">Reference proteome</keyword>
<organism evidence="11 12">
    <name type="scientific">Mizuhopecten yessoensis</name>
    <name type="common">Japanese scallop</name>
    <name type="synonym">Patinopecten yessoensis</name>
    <dbReference type="NCBI Taxonomy" id="6573"/>
    <lineage>
        <taxon>Eukaryota</taxon>
        <taxon>Metazoa</taxon>
        <taxon>Spiralia</taxon>
        <taxon>Lophotrochozoa</taxon>
        <taxon>Mollusca</taxon>
        <taxon>Bivalvia</taxon>
        <taxon>Autobranchia</taxon>
        <taxon>Pteriomorphia</taxon>
        <taxon>Pectinida</taxon>
        <taxon>Pectinoidea</taxon>
        <taxon>Pectinidae</taxon>
        <taxon>Mizuhopecten</taxon>
    </lineage>
</organism>
<keyword evidence="3" id="KW-0813">Transport</keyword>
<evidence type="ECO:0000256" key="8">
    <source>
        <dbReference type="ARBA" id="ARBA00023128"/>
    </source>
</evidence>
<keyword evidence="11" id="KW-0675">Receptor</keyword>
<evidence type="ECO:0000256" key="10">
    <source>
        <dbReference type="SAM" id="MobiDB-lite"/>
    </source>
</evidence>
<comment type="similarity">
    <text evidence="2">Belongs to the Tom40 family.</text>
</comment>
<dbReference type="EMBL" id="NEDP02004308">
    <property type="protein sequence ID" value="OWF46026.1"/>
    <property type="molecule type" value="Genomic_DNA"/>
</dbReference>
<dbReference type="STRING" id="6573.A0A210QBB5"/>
<accession>A0A210QBB5</accession>
<reference evidence="11 12" key="1">
    <citation type="journal article" date="2017" name="Nat. Ecol. Evol.">
        <title>Scallop genome provides insights into evolution of bilaterian karyotype and development.</title>
        <authorList>
            <person name="Wang S."/>
            <person name="Zhang J."/>
            <person name="Jiao W."/>
            <person name="Li J."/>
            <person name="Xun X."/>
            <person name="Sun Y."/>
            <person name="Guo X."/>
            <person name="Huan P."/>
            <person name="Dong B."/>
            <person name="Zhang L."/>
            <person name="Hu X."/>
            <person name="Sun X."/>
            <person name="Wang J."/>
            <person name="Zhao C."/>
            <person name="Wang Y."/>
            <person name="Wang D."/>
            <person name="Huang X."/>
            <person name="Wang R."/>
            <person name="Lv J."/>
            <person name="Li Y."/>
            <person name="Zhang Z."/>
            <person name="Liu B."/>
            <person name="Lu W."/>
            <person name="Hui Y."/>
            <person name="Liang J."/>
            <person name="Zhou Z."/>
            <person name="Hou R."/>
            <person name="Li X."/>
            <person name="Liu Y."/>
            <person name="Li H."/>
            <person name="Ning X."/>
            <person name="Lin Y."/>
            <person name="Zhao L."/>
            <person name="Xing Q."/>
            <person name="Dou J."/>
            <person name="Li Y."/>
            <person name="Mao J."/>
            <person name="Guo H."/>
            <person name="Dou H."/>
            <person name="Li T."/>
            <person name="Mu C."/>
            <person name="Jiang W."/>
            <person name="Fu Q."/>
            <person name="Fu X."/>
            <person name="Miao Y."/>
            <person name="Liu J."/>
            <person name="Yu Q."/>
            <person name="Li R."/>
            <person name="Liao H."/>
            <person name="Li X."/>
            <person name="Kong Y."/>
            <person name="Jiang Z."/>
            <person name="Chourrout D."/>
            <person name="Li R."/>
            <person name="Bao Z."/>
        </authorList>
    </citation>
    <scope>NUCLEOTIDE SEQUENCE [LARGE SCALE GENOMIC DNA]</scope>
    <source>
        <strain evidence="11 12">PY_sf001</strain>
    </source>
</reference>
<sequence>MGNVYAAAPPPSTNMALSPPTLPPPQAAGSPGEVAQQPPSNADDNNPGTYEDLHKKCKELFPQNFEGGKLIISKSLSSHFQVSHTINMSGTNPALSGYRFGTTYIGSKQLSPSEVYPVIIGDVDASGNLNANIIHAFSQRLRSKLVSQFQDSKCTAAQGTLDYKGDDYTASLTVGNLDIINNSGIAITQYLQTVTSRLALGGELVYQYGPQIPGKQFTVLSLAARISGEKWQLTGNYCPTGGAMHACYHHKVSDQLQVAAEVETSIASRESVGTIGYQLEIPSTNVTFKGQLDTNWSVGGTMEKKLMPLPFTFALSGMANFANIQKPQYRFGIGLIKLLLSQPIRAVVTKRNYDQKIVETEMSFQQQV</sequence>
<evidence type="ECO:0000256" key="4">
    <source>
        <dbReference type="ARBA" id="ARBA00022452"/>
    </source>
</evidence>
<proteinExistence type="inferred from homology"/>
<dbReference type="CDD" id="cd07305">
    <property type="entry name" value="Porin3_Tom40"/>
    <property type="match status" value="1"/>
</dbReference>
<dbReference type="AlphaFoldDB" id="A0A210QBB5"/>
<dbReference type="Gene3D" id="2.40.160.10">
    <property type="entry name" value="Porin"/>
    <property type="match status" value="1"/>
</dbReference>
<dbReference type="InterPro" id="IPR037930">
    <property type="entry name" value="Tom40"/>
</dbReference>
<dbReference type="GO" id="GO:0005741">
    <property type="term" value="C:mitochondrial outer membrane"/>
    <property type="evidence" value="ECO:0007669"/>
    <property type="project" value="UniProtKB-SubCell"/>
</dbReference>
<evidence type="ECO:0000256" key="1">
    <source>
        <dbReference type="ARBA" id="ARBA00004374"/>
    </source>
</evidence>
<evidence type="ECO:0000256" key="3">
    <source>
        <dbReference type="ARBA" id="ARBA00022448"/>
    </source>
</evidence>
<dbReference type="PANTHER" id="PTHR10802">
    <property type="entry name" value="MITOCHONDRIAL IMPORT RECEPTOR SUBUNIT TOM40"/>
    <property type="match status" value="1"/>
</dbReference>
<dbReference type="Pfam" id="PF01459">
    <property type="entry name" value="Porin_3"/>
    <property type="match status" value="1"/>
</dbReference>
<keyword evidence="6" id="KW-1000">Mitochondrion outer membrane</keyword>
<evidence type="ECO:0000256" key="5">
    <source>
        <dbReference type="ARBA" id="ARBA00022692"/>
    </source>
</evidence>
<evidence type="ECO:0000256" key="9">
    <source>
        <dbReference type="ARBA" id="ARBA00023136"/>
    </source>
</evidence>
<keyword evidence="9" id="KW-0472">Membrane</keyword>
<dbReference type="GO" id="GO:0008320">
    <property type="term" value="F:protein transmembrane transporter activity"/>
    <property type="evidence" value="ECO:0007669"/>
    <property type="project" value="InterPro"/>
</dbReference>
<feature type="region of interest" description="Disordered" evidence="10">
    <location>
        <begin position="1"/>
        <end position="52"/>
    </location>
</feature>
<comment type="caution">
    <text evidence="11">The sequence shown here is derived from an EMBL/GenBank/DDBJ whole genome shotgun (WGS) entry which is preliminary data.</text>
</comment>
<evidence type="ECO:0000256" key="7">
    <source>
        <dbReference type="ARBA" id="ARBA00022927"/>
    </source>
</evidence>
<gene>
    <name evidence="11" type="ORF">KP79_PYT01479</name>
</gene>
<dbReference type="OrthoDB" id="19656at2759"/>
<name>A0A210QBB5_MIZYE</name>
<dbReference type="InterPro" id="IPR027246">
    <property type="entry name" value="Porin_Euk/Tom40"/>
</dbReference>